<gene>
    <name evidence="1" type="ORF">HMPREF0080_01936</name>
</gene>
<protein>
    <submittedName>
        <fullName evidence="1">Uncharacterized protein</fullName>
    </submittedName>
</protein>
<reference evidence="1 2" key="1">
    <citation type="submission" date="2011-08" db="EMBL/GenBank/DDBJ databases">
        <authorList>
            <person name="Weinstock G."/>
            <person name="Sodergren E."/>
            <person name="Clifton S."/>
            <person name="Fulton L."/>
            <person name="Fulton B."/>
            <person name="Courtney L."/>
            <person name="Fronick C."/>
            <person name="Harrison M."/>
            <person name="Strong C."/>
            <person name="Farmer C."/>
            <person name="Delahaunty K."/>
            <person name="Markovic C."/>
            <person name="Hall O."/>
            <person name="Minx P."/>
            <person name="Tomlinson C."/>
            <person name="Mitreva M."/>
            <person name="Hou S."/>
            <person name="Chen J."/>
            <person name="Wollam A."/>
            <person name="Pepin K.H."/>
            <person name="Johnson M."/>
            <person name="Bhonagiri V."/>
            <person name="Zhang X."/>
            <person name="Suruliraj S."/>
            <person name="Warren W."/>
            <person name="Chinwalla A."/>
            <person name="Mardis E.R."/>
            <person name="Wilson R.K."/>
        </authorList>
    </citation>
    <scope>NUCLEOTIDE SEQUENCE [LARGE SCALE GENOMIC DNA]</scope>
    <source>
        <strain evidence="1 2">F0357</strain>
    </source>
</reference>
<name>G9YJT2_9FIRM</name>
<dbReference type="STRING" id="861450.HMPREF0080_01936"/>
<keyword evidence="2" id="KW-1185">Reference proteome</keyword>
<evidence type="ECO:0000313" key="2">
    <source>
        <dbReference type="Proteomes" id="UP000005481"/>
    </source>
</evidence>
<dbReference type="Proteomes" id="UP000005481">
    <property type="component" value="Unassembled WGS sequence"/>
</dbReference>
<evidence type="ECO:0000313" key="1">
    <source>
        <dbReference type="EMBL" id="EHM38125.1"/>
    </source>
</evidence>
<dbReference type="EMBL" id="AGCJ01000085">
    <property type="protein sequence ID" value="EHM38125.1"/>
    <property type="molecule type" value="Genomic_DNA"/>
</dbReference>
<organism evidence="1 2">
    <name type="scientific">Anaeroglobus geminatus F0357</name>
    <dbReference type="NCBI Taxonomy" id="861450"/>
    <lineage>
        <taxon>Bacteria</taxon>
        <taxon>Bacillati</taxon>
        <taxon>Bacillota</taxon>
        <taxon>Negativicutes</taxon>
        <taxon>Veillonellales</taxon>
        <taxon>Veillonellaceae</taxon>
        <taxon>Anaeroglobus</taxon>
    </lineage>
</organism>
<comment type="caution">
    <text evidence="1">The sequence shown here is derived from an EMBL/GenBank/DDBJ whole genome shotgun (WGS) entry which is preliminary data.</text>
</comment>
<dbReference type="Pfam" id="PF19991">
    <property type="entry name" value="HMA_2"/>
    <property type="match status" value="1"/>
</dbReference>
<dbReference type="HOGENOM" id="CLU_1559763_0_0_9"/>
<accession>G9YJT2</accession>
<proteinExistence type="predicted"/>
<dbReference type="AlphaFoldDB" id="G9YJT2"/>
<dbReference type="PATRIC" id="fig|861450.3.peg.1789"/>
<sequence>MLGASIGKAVHKYFSLGAGTKHVVPARPVRTAPFRPARRTARQVPSLVCVSAVPGRRRYRAFALIGNPEAADILQNGLQQVKGVTSVSVNPVVGSILLRAENDDIFRRVEVFLENRFFFCPRTDAADICTAAPCDPGRQPSSEYKHTLQEVMSTMSAYYMNGPIISLIYVR</sequence>